<dbReference type="AlphaFoldDB" id="A0A645H0C4"/>
<name>A0A645H0C4_9ZZZZ</name>
<protein>
    <submittedName>
        <fullName evidence="1">Uncharacterized protein</fullName>
    </submittedName>
</protein>
<reference evidence="1" key="1">
    <citation type="submission" date="2019-08" db="EMBL/GenBank/DDBJ databases">
        <authorList>
            <person name="Kucharzyk K."/>
            <person name="Murdoch R.W."/>
            <person name="Higgins S."/>
            <person name="Loffler F."/>
        </authorList>
    </citation>
    <scope>NUCLEOTIDE SEQUENCE</scope>
</reference>
<sequence length="141" mass="16091">MRRVARPFAGEVEHFAQHHVRVRRVFVVEYGFNVPAHGALQVADPRALNLNILRCVEHRLELPAVFDHLEVDFAVAACAKGDLRPRRNMQAARLFGKLAIAGNASSFAVRFPGQFAAEQQKRRFLFFFVERKGFAFLQNDQ</sequence>
<dbReference type="EMBL" id="VSSQ01083672">
    <property type="protein sequence ID" value="MPN31926.1"/>
    <property type="molecule type" value="Genomic_DNA"/>
</dbReference>
<comment type="caution">
    <text evidence="1">The sequence shown here is derived from an EMBL/GenBank/DDBJ whole genome shotgun (WGS) entry which is preliminary data.</text>
</comment>
<proteinExistence type="predicted"/>
<organism evidence="1">
    <name type="scientific">bioreactor metagenome</name>
    <dbReference type="NCBI Taxonomy" id="1076179"/>
    <lineage>
        <taxon>unclassified sequences</taxon>
        <taxon>metagenomes</taxon>
        <taxon>ecological metagenomes</taxon>
    </lineage>
</organism>
<evidence type="ECO:0000313" key="1">
    <source>
        <dbReference type="EMBL" id="MPN31926.1"/>
    </source>
</evidence>
<gene>
    <name evidence="1" type="ORF">SDC9_179401</name>
</gene>
<accession>A0A645H0C4</accession>